<keyword evidence="2" id="KW-0805">Transcription regulation</keyword>
<dbReference type="Gene3D" id="3.40.190.290">
    <property type="match status" value="1"/>
</dbReference>
<dbReference type="SUPFAM" id="SSF46785">
    <property type="entry name" value="Winged helix' DNA-binding domain"/>
    <property type="match status" value="1"/>
</dbReference>
<evidence type="ECO:0000256" key="4">
    <source>
        <dbReference type="ARBA" id="ARBA00023163"/>
    </source>
</evidence>
<keyword evidence="7" id="KW-1185">Reference proteome</keyword>
<proteinExistence type="inferred from homology"/>
<name>A0A563VY57_9CYAN</name>
<dbReference type="PANTHER" id="PTHR30419">
    <property type="entry name" value="HTH-TYPE TRANSCRIPTIONAL REGULATOR YBHD"/>
    <property type="match status" value="1"/>
</dbReference>
<dbReference type="FunFam" id="1.10.10.10:FF:000001">
    <property type="entry name" value="LysR family transcriptional regulator"/>
    <property type="match status" value="1"/>
</dbReference>
<dbReference type="CDD" id="cd05466">
    <property type="entry name" value="PBP2_LTTR_substrate"/>
    <property type="match status" value="1"/>
</dbReference>
<dbReference type="GO" id="GO:0003700">
    <property type="term" value="F:DNA-binding transcription factor activity"/>
    <property type="evidence" value="ECO:0007669"/>
    <property type="project" value="InterPro"/>
</dbReference>
<keyword evidence="4" id="KW-0804">Transcription</keyword>
<accession>A0A563VY57</accession>
<dbReference type="Pfam" id="PF00126">
    <property type="entry name" value="HTH_1"/>
    <property type="match status" value="1"/>
</dbReference>
<dbReference type="InterPro" id="IPR036390">
    <property type="entry name" value="WH_DNA-bd_sf"/>
</dbReference>
<dbReference type="SUPFAM" id="SSF53850">
    <property type="entry name" value="Periplasmic binding protein-like II"/>
    <property type="match status" value="1"/>
</dbReference>
<evidence type="ECO:0000313" key="6">
    <source>
        <dbReference type="EMBL" id="VEP16350.1"/>
    </source>
</evidence>
<keyword evidence="3" id="KW-0238">DNA-binding</keyword>
<dbReference type="OrthoDB" id="63123at2"/>
<dbReference type="PROSITE" id="PS50931">
    <property type="entry name" value="HTH_LYSR"/>
    <property type="match status" value="1"/>
</dbReference>
<protein>
    <submittedName>
        <fullName evidence="6">Putative HTH-type transcriptional regulator LrrA</fullName>
    </submittedName>
</protein>
<evidence type="ECO:0000259" key="5">
    <source>
        <dbReference type="PROSITE" id="PS50931"/>
    </source>
</evidence>
<dbReference type="Proteomes" id="UP000320055">
    <property type="component" value="Unassembled WGS sequence"/>
</dbReference>
<evidence type="ECO:0000313" key="7">
    <source>
        <dbReference type="Proteomes" id="UP000320055"/>
    </source>
</evidence>
<dbReference type="GO" id="GO:0003677">
    <property type="term" value="F:DNA binding"/>
    <property type="evidence" value="ECO:0007669"/>
    <property type="project" value="UniProtKB-KW"/>
</dbReference>
<dbReference type="InterPro" id="IPR000847">
    <property type="entry name" value="LysR_HTH_N"/>
</dbReference>
<reference evidence="6 7" key="1">
    <citation type="submission" date="2019-01" db="EMBL/GenBank/DDBJ databases">
        <authorList>
            <person name="Brito A."/>
        </authorList>
    </citation>
    <scope>NUCLEOTIDE SEQUENCE [LARGE SCALE GENOMIC DNA]</scope>
    <source>
        <strain evidence="6">1</strain>
    </source>
</reference>
<dbReference type="InterPro" id="IPR005119">
    <property type="entry name" value="LysR_subst-bd"/>
</dbReference>
<dbReference type="InterPro" id="IPR036388">
    <property type="entry name" value="WH-like_DNA-bd_sf"/>
</dbReference>
<feature type="domain" description="HTH lysR-type" evidence="5">
    <location>
        <begin position="9"/>
        <end position="66"/>
    </location>
</feature>
<sequence>MSAIDPYKLKISQLRILVAVADYRNFSEAALHLEISQSAVSHAIATLEAELGVILFHRGRNGANLTSVGEPLIEPAREILNLLQKIAIEANRAKGLEGGNVRLVSFRSAATHILPVLIAQFRRQFPLIKVSVNDVDEHSEIESILRSSKADIGLFDLPCSEEFETWEIYRDEYVVLLPHSLELNQTQLTWEKLAAYPLILSTKNSCSLQIRDYLQRSPEKINIAYEVSQDSTIVSMAEQGLGAGILPRLAAEPVPEQLKMYSLPVPLERIIKAAVLKDALHTPAVFAFLDVLKDYKAVTI</sequence>
<gene>
    <name evidence="6" type="primary">lrrA</name>
    <name evidence="6" type="ORF">H1P_440008</name>
</gene>
<dbReference type="Gene3D" id="1.10.10.10">
    <property type="entry name" value="Winged helix-like DNA-binding domain superfamily/Winged helix DNA-binding domain"/>
    <property type="match status" value="1"/>
</dbReference>
<dbReference type="Pfam" id="PF03466">
    <property type="entry name" value="LysR_substrate"/>
    <property type="match status" value="1"/>
</dbReference>
<evidence type="ECO:0000256" key="2">
    <source>
        <dbReference type="ARBA" id="ARBA00023015"/>
    </source>
</evidence>
<dbReference type="PANTHER" id="PTHR30419:SF8">
    <property type="entry name" value="NITROGEN ASSIMILATION TRANSCRIPTIONAL ACTIVATOR-RELATED"/>
    <property type="match status" value="1"/>
</dbReference>
<dbReference type="EMBL" id="CAACVJ010000379">
    <property type="protein sequence ID" value="VEP16350.1"/>
    <property type="molecule type" value="Genomic_DNA"/>
</dbReference>
<dbReference type="PRINTS" id="PR00039">
    <property type="entry name" value="HTHLYSR"/>
</dbReference>
<comment type="similarity">
    <text evidence="1">Belongs to the LysR transcriptional regulatory family.</text>
</comment>
<dbReference type="GO" id="GO:0005829">
    <property type="term" value="C:cytosol"/>
    <property type="evidence" value="ECO:0007669"/>
    <property type="project" value="TreeGrafter"/>
</dbReference>
<dbReference type="InterPro" id="IPR050950">
    <property type="entry name" value="HTH-type_LysR_regulators"/>
</dbReference>
<organism evidence="6 7">
    <name type="scientific">Hyella patelloides LEGE 07179</name>
    <dbReference type="NCBI Taxonomy" id="945734"/>
    <lineage>
        <taxon>Bacteria</taxon>
        <taxon>Bacillati</taxon>
        <taxon>Cyanobacteriota</taxon>
        <taxon>Cyanophyceae</taxon>
        <taxon>Pleurocapsales</taxon>
        <taxon>Hyellaceae</taxon>
        <taxon>Hyella</taxon>
    </lineage>
</organism>
<dbReference type="AlphaFoldDB" id="A0A563VY57"/>
<evidence type="ECO:0000256" key="1">
    <source>
        <dbReference type="ARBA" id="ARBA00009437"/>
    </source>
</evidence>
<evidence type="ECO:0000256" key="3">
    <source>
        <dbReference type="ARBA" id="ARBA00023125"/>
    </source>
</evidence>